<dbReference type="Gene3D" id="3.30.2000.30">
    <property type="match status" value="1"/>
</dbReference>
<name>A0A2G1QRN0_9HYPH</name>
<reference evidence="1 2" key="1">
    <citation type="submission" date="2017-10" db="EMBL/GenBank/DDBJ databases">
        <title>Sedimentibacterium mangrovi gen. nov., sp. nov., a novel member of family Phyllobacteriacea isolated from mangrove sediment.</title>
        <authorList>
            <person name="Liao H."/>
            <person name="Tian Y."/>
        </authorList>
    </citation>
    <scope>NUCLEOTIDE SEQUENCE [LARGE SCALE GENOMIC DNA]</scope>
    <source>
        <strain evidence="1 2">X9-2-2</strain>
    </source>
</reference>
<dbReference type="InterPro" id="IPR021508">
    <property type="entry name" value="Gp17-like"/>
</dbReference>
<sequence>MTSPANEVQALIFERLTAYPAVTAIVGDRVYDRVPNERKFPYISFSASVGTPDDAECIDGLSHVLQIDCWSRYGGGFREVNQMNDAVYRALHDYEGVIDVNALVQMRVTLVRSVRDPDGLTSHGIVQVESIVEVN</sequence>
<gene>
    <name evidence="1" type="ORF">CSC94_05900</name>
</gene>
<dbReference type="AlphaFoldDB" id="A0A2G1QRN0"/>
<comment type="caution">
    <text evidence="1">The sequence shown here is derived from an EMBL/GenBank/DDBJ whole genome shotgun (WGS) entry which is preliminary data.</text>
</comment>
<dbReference type="InterPro" id="IPR053745">
    <property type="entry name" value="Viral_Tail_Comp_sf"/>
</dbReference>
<dbReference type="Proteomes" id="UP000221168">
    <property type="component" value="Unassembled WGS sequence"/>
</dbReference>
<keyword evidence="2" id="KW-1185">Reference proteome</keyword>
<dbReference type="OrthoDB" id="7630456at2"/>
<accession>A0A2G1QRN0</accession>
<evidence type="ECO:0008006" key="3">
    <source>
        <dbReference type="Google" id="ProtNLM"/>
    </source>
</evidence>
<organism evidence="1 2">
    <name type="scientific">Zhengella mangrovi</name>
    <dbReference type="NCBI Taxonomy" id="1982044"/>
    <lineage>
        <taxon>Bacteria</taxon>
        <taxon>Pseudomonadati</taxon>
        <taxon>Pseudomonadota</taxon>
        <taxon>Alphaproteobacteria</taxon>
        <taxon>Hyphomicrobiales</taxon>
        <taxon>Notoacmeibacteraceae</taxon>
        <taxon>Zhengella</taxon>
    </lineage>
</organism>
<evidence type="ECO:0000313" key="1">
    <source>
        <dbReference type="EMBL" id="PHP68183.1"/>
    </source>
</evidence>
<proteinExistence type="predicted"/>
<dbReference type="RefSeq" id="WP_099304798.1">
    <property type="nucleotide sequence ID" value="NZ_PDVP01000002.1"/>
</dbReference>
<protein>
    <recommendedName>
        <fullName evidence="3">DUF3168 domain-containing protein</fullName>
    </recommendedName>
</protein>
<dbReference type="EMBL" id="PDVP01000002">
    <property type="protein sequence ID" value="PHP68183.1"/>
    <property type="molecule type" value="Genomic_DNA"/>
</dbReference>
<evidence type="ECO:0000313" key="2">
    <source>
        <dbReference type="Proteomes" id="UP000221168"/>
    </source>
</evidence>
<dbReference type="Pfam" id="PF11367">
    <property type="entry name" value="Tail_completion_gp17"/>
    <property type="match status" value="1"/>
</dbReference>